<dbReference type="AlphaFoldDB" id="A0A2S3WLB3"/>
<dbReference type="PANTHER" id="PTHR36251">
    <property type="entry name" value="FELS-1 PROPHAGE HOST SPECIFICITY PROTEIN-RELATED"/>
    <property type="match status" value="1"/>
</dbReference>
<evidence type="ECO:0000313" key="3">
    <source>
        <dbReference type="Proteomes" id="UP000237230"/>
    </source>
</evidence>
<dbReference type="PANTHER" id="PTHR36251:SF2">
    <property type="entry name" value="GIFSY-2 PROPHAGE HOST SPECIFICITY PROTEIN J, PHAGE LAMBDA"/>
    <property type="match status" value="1"/>
</dbReference>
<proteinExistence type="predicted"/>
<feature type="domain" description="Tip attachment protein J central straight fiber" evidence="1">
    <location>
        <begin position="8"/>
        <end position="141"/>
    </location>
</feature>
<dbReference type="RefSeq" id="WP_258035909.1">
    <property type="nucleotide sequence ID" value="NZ_MINH01000023.1"/>
</dbReference>
<dbReference type="InterPro" id="IPR015406">
    <property type="entry name" value="GpJ_CSF"/>
</dbReference>
<evidence type="ECO:0000313" key="2">
    <source>
        <dbReference type="EMBL" id="POG01042.1"/>
    </source>
</evidence>
<reference evidence="2 3" key="2">
    <citation type="submission" date="2018-03" db="EMBL/GenBank/DDBJ databases">
        <title>Draft genome of Pseudomonas putida strain KH-21-114.</title>
        <authorList>
            <person name="Yoshizawa S."/>
            <person name="Khan N.H."/>
            <person name="Nishimura M."/>
            <person name="Chiura H.X."/>
            <person name="Ogura Y."/>
            <person name="Hayashi T."/>
            <person name="Kogure K."/>
        </authorList>
    </citation>
    <scope>NUCLEOTIDE SEQUENCE [LARGE SCALE GENOMIC DNA]</scope>
    <source>
        <strain evidence="2 3">KH-21-114</strain>
    </source>
</reference>
<reference evidence="2 3" key="1">
    <citation type="submission" date="2016-08" db="EMBL/GenBank/DDBJ databases">
        <authorList>
            <person name="Seilhamer J.J."/>
        </authorList>
    </citation>
    <scope>NUCLEOTIDE SEQUENCE [LARGE SCALE GENOMIC DNA]</scope>
    <source>
        <strain evidence="2 3">KH-21-114</strain>
    </source>
</reference>
<name>A0A2S3WLB3_PSEPU</name>
<accession>A0A2S3WLB3</accession>
<dbReference type="InterPro" id="IPR053171">
    <property type="entry name" value="Viral_Tip_Attach_Protein"/>
</dbReference>
<dbReference type="EMBL" id="MINH01000023">
    <property type="protein sequence ID" value="POG01042.1"/>
    <property type="molecule type" value="Genomic_DNA"/>
</dbReference>
<dbReference type="Proteomes" id="UP000237230">
    <property type="component" value="Unassembled WGS sequence"/>
</dbReference>
<organism evidence="2 3">
    <name type="scientific">Pseudomonas putida</name>
    <name type="common">Arthrobacter siderocapsulatus</name>
    <dbReference type="NCBI Taxonomy" id="303"/>
    <lineage>
        <taxon>Bacteria</taxon>
        <taxon>Pseudomonadati</taxon>
        <taxon>Pseudomonadota</taxon>
        <taxon>Gammaproteobacteria</taxon>
        <taxon>Pseudomonadales</taxon>
        <taxon>Pseudomonadaceae</taxon>
        <taxon>Pseudomonas</taxon>
    </lineage>
</organism>
<protein>
    <recommendedName>
        <fullName evidence="1">Tip attachment protein J central straight fiber domain-containing protein</fullName>
    </recommendedName>
</protein>
<dbReference type="Pfam" id="PF09327">
    <property type="entry name" value="Phage_Tail_Tip"/>
    <property type="match status" value="1"/>
</dbReference>
<comment type="caution">
    <text evidence="2">The sequence shown here is derived from an EMBL/GenBank/DDBJ whole genome shotgun (WGS) entry which is preliminary data.</text>
</comment>
<gene>
    <name evidence="2" type="ORF">BGP84_27210</name>
</gene>
<sequence>MGDVSASVETVSRTVAGVDGKVSAMTTIKAETIAGGRRVMAGLALGSDGQTSEILAYAQRFAIVDESSGQMVLPFVVSNGQVFISQAVINTAFIQQIVAGMTIRSQAVNSQGLPLLELNFVTGAVSIRGQDANGSTLLNNGGLYVYDAAGIERTAVGRLT</sequence>
<evidence type="ECO:0000259" key="1">
    <source>
        <dbReference type="Pfam" id="PF09327"/>
    </source>
</evidence>